<accession>A0A3S9HFJ3</accession>
<proteinExistence type="inferred from homology"/>
<dbReference type="KEGG" id="upv:EJN92_01845"/>
<dbReference type="InterPro" id="IPR010583">
    <property type="entry name" value="MipA"/>
</dbReference>
<organism evidence="7 8">
    <name type="scientific">Undibacterium parvum</name>
    <dbReference type="NCBI Taxonomy" id="401471"/>
    <lineage>
        <taxon>Bacteria</taxon>
        <taxon>Pseudomonadati</taxon>
        <taxon>Pseudomonadota</taxon>
        <taxon>Betaproteobacteria</taxon>
        <taxon>Burkholderiales</taxon>
        <taxon>Oxalobacteraceae</taxon>
        <taxon>Undibacterium</taxon>
    </lineage>
</organism>
<reference evidence="7 8" key="1">
    <citation type="journal article" date="2011" name="Int. J. Syst. Evol. Microbiol.">
        <title>Description of Undibacterium oligocarboniphilum sp. nov., isolated from purified water, and Undibacterium pigrum strain CCUG 49012 as the type strain of Undibacterium parvum sp. nov., and emended descriptions of the genus Undibacterium and the species Undibacterium pigrum.</title>
        <authorList>
            <person name="Eder W."/>
            <person name="Wanner G."/>
            <person name="Ludwig W."/>
            <person name="Busse H.J."/>
            <person name="Ziemke-Kageler F."/>
            <person name="Lang E."/>
        </authorList>
    </citation>
    <scope>NUCLEOTIDE SEQUENCE [LARGE SCALE GENOMIC DNA]</scope>
    <source>
        <strain evidence="7 8">DSM 23061</strain>
    </source>
</reference>
<dbReference type="PANTHER" id="PTHR38776:SF1">
    <property type="entry name" value="MLTA-INTERACTING PROTEIN-RELATED"/>
    <property type="match status" value="1"/>
</dbReference>
<keyword evidence="4 6" id="KW-0472">Membrane</keyword>
<dbReference type="Proteomes" id="UP000275663">
    <property type="component" value="Chromosome"/>
</dbReference>
<feature type="transmembrane region" description="Helical" evidence="6">
    <location>
        <begin position="12"/>
        <end position="33"/>
    </location>
</feature>
<evidence type="ECO:0000256" key="1">
    <source>
        <dbReference type="ARBA" id="ARBA00004442"/>
    </source>
</evidence>
<name>A0A3S9HFJ3_9BURK</name>
<evidence type="ECO:0000256" key="5">
    <source>
        <dbReference type="ARBA" id="ARBA00023237"/>
    </source>
</evidence>
<comment type="subcellular location">
    <subcellularLocation>
        <location evidence="1">Cell outer membrane</location>
    </subcellularLocation>
</comment>
<keyword evidence="3" id="KW-0732">Signal</keyword>
<evidence type="ECO:0000256" key="2">
    <source>
        <dbReference type="ARBA" id="ARBA00005722"/>
    </source>
</evidence>
<protein>
    <submittedName>
        <fullName evidence="7">MipA/OmpV family protein</fullName>
    </submittedName>
</protein>
<dbReference type="PANTHER" id="PTHR38776">
    <property type="entry name" value="MLTA-INTERACTING PROTEIN-RELATED"/>
    <property type="match status" value="1"/>
</dbReference>
<evidence type="ECO:0000256" key="6">
    <source>
        <dbReference type="SAM" id="Phobius"/>
    </source>
</evidence>
<keyword evidence="6" id="KW-0812">Transmembrane</keyword>
<dbReference type="GO" id="GO:0009279">
    <property type="term" value="C:cell outer membrane"/>
    <property type="evidence" value="ECO:0007669"/>
    <property type="project" value="UniProtKB-SubCell"/>
</dbReference>
<dbReference type="EMBL" id="CP034464">
    <property type="protein sequence ID" value="AZP10871.1"/>
    <property type="molecule type" value="Genomic_DNA"/>
</dbReference>
<keyword evidence="6" id="KW-1133">Transmembrane helix</keyword>
<sequence length="309" mass="33124">MLRRSSSRCDSLVPIIYFINSTYIMTIPSHSISSVGRRTNLVSNTFRLLGTAVVTSLFLPCSLVLAQQTADNRYPDALPTSGIIGVGVASLPKYQGSDETETKGVAILEYHWANGIFVGGDNNTLIGLQYELPSKVQYGSALGIDVGRKESHSRALAGMGDVERKAVFVSFIRAAITDQFSINSSVQIGSGNEHKGALLKLGAAYAIPLNSSMQVSLNVDSTLANDSYMENYFGVSATQASTSRYRVYKASSGLRDVSVGVRLSYQINHDWSVLAAVSSTSLASAAKDSPLALQANTQQVLFGVTYNLK</sequence>
<keyword evidence="5" id="KW-0998">Cell outer membrane</keyword>
<evidence type="ECO:0000313" key="7">
    <source>
        <dbReference type="EMBL" id="AZP10871.1"/>
    </source>
</evidence>
<feature type="transmembrane region" description="Helical" evidence="6">
    <location>
        <begin position="45"/>
        <end position="66"/>
    </location>
</feature>
<evidence type="ECO:0000256" key="3">
    <source>
        <dbReference type="ARBA" id="ARBA00022729"/>
    </source>
</evidence>
<evidence type="ECO:0000256" key="4">
    <source>
        <dbReference type="ARBA" id="ARBA00023136"/>
    </source>
</evidence>
<gene>
    <name evidence="7" type="ORF">EJN92_01845</name>
</gene>
<dbReference type="Pfam" id="PF06629">
    <property type="entry name" value="MipA"/>
    <property type="match status" value="1"/>
</dbReference>
<keyword evidence="8" id="KW-1185">Reference proteome</keyword>
<evidence type="ECO:0000313" key="8">
    <source>
        <dbReference type="Proteomes" id="UP000275663"/>
    </source>
</evidence>
<comment type="similarity">
    <text evidence="2">Belongs to the MipA/OmpV family.</text>
</comment>
<dbReference type="AlphaFoldDB" id="A0A3S9HFJ3"/>